<proteinExistence type="inferred from homology"/>
<dbReference type="PANTHER" id="PTHR43664">
    <property type="entry name" value="MONOAMINE OXIDASE-RELATED"/>
    <property type="match status" value="1"/>
</dbReference>
<organism evidence="3 4">
    <name type="scientific">Streptomyces spongiae</name>
    <dbReference type="NCBI Taxonomy" id="565072"/>
    <lineage>
        <taxon>Bacteria</taxon>
        <taxon>Bacillati</taxon>
        <taxon>Actinomycetota</taxon>
        <taxon>Actinomycetes</taxon>
        <taxon>Kitasatosporales</taxon>
        <taxon>Streptomycetaceae</taxon>
        <taxon>Streptomyces</taxon>
    </lineage>
</organism>
<evidence type="ECO:0000256" key="1">
    <source>
        <dbReference type="ARBA" id="ARBA00005254"/>
    </source>
</evidence>
<dbReference type="InterPro" id="IPR029069">
    <property type="entry name" value="HotDog_dom_sf"/>
</dbReference>
<dbReference type="Pfam" id="PF01575">
    <property type="entry name" value="MaoC_dehydratas"/>
    <property type="match status" value="1"/>
</dbReference>
<sequence length="154" mass="16565">MTAPRPGPWFLEDFEPGQVFTTHGRTVTESDIVSFAATTWDTNEVHTDSARAAEGRFGERIAHGLLGMSIAMGLVSRLGIFEGSSIALLAVEEWRFLAPIRIGDTVTCRLEILGVRRTSAGDAGVLDRRLTLLCADGTIAQQGRIPLLIKASAA</sequence>
<dbReference type="RefSeq" id="WP_322724775.1">
    <property type="nucleotide sequence ID" value="NZ_VJZC01000117.1"/>
</dbReference>
<name>A0A5N8XJ85_9ACTN</name>
<dbReference type="SUPFAM" id="SSF54637">
    <property type="entry name" value="Thioesterase/thiol ester dehydrase-isomerase"/>
    <property type="match status" value="1"/>
</dbReference>
<dbReference type="Gene3D" id="3.10.129.10">
    <property type="entry name" value="Hotdog Thioesterase"/>
    <property type="match status" value="1"/>
</dbReference>
<feature type="domain" description="MaoC-like" evidence="2">
    <location>
        <begin position="16"/>
        <end position="118"/>
    </location>
</feature>
<evidence type="ECO:0000259" key="2">
    <source>
        <dbReference type="Pfam" id="PF01575"/>
    </source>
</evidence>
<dbReference type="PANTHER" id="PTHR43664:SF1">
    <property type="entry name" value="BETA-METHYLMALYL-COA DEHYDRATASE"/>
    <property type="match status" value="1"/>
</dbReference>
<dbReference type="EMBL" id="VJZC01000117">
    <property type="protein sequence ID" value="MPY59048.1"/>
    <property type="molecule type" value="Genomic_DNA"/>
</dbReference>
<protein>
    <submittedName>
        <fullName evidence="3">Dehydratase</fullName>
    </submittedName>
</protein>
<dbReference type="InterPro" id="IPR002539">
    <property type="entry name" value="MaoC-like_dom"/>
</dbReference>
<evidence type="ECO:0000313" key="3">
    <source>
        <dbReference type="EMBL" id="MPY59048.1"/>
    </source>
</evidence>
<dbReference type="Proteomes" id="UP000400924">
    <property type="component" value="Unassembled WGS sequence"/>
</dbReference>
<accession>A0A5N8XJ85</accession>
<comment type="similarity">
    <text evidence="1">Belongs to the enoyl-CoA hydratase/isomerase family.</text>
</comment>
<dbReference type="InterPro" id="IPR052342">
    <property type="entry name" value="MCH/BMMD"/>
</dbReference>
<comment type="caution">
    <text evidence="3">The sequence shown here is derived from an EMBL/GenBank/DDBJ whole genome shotgun (WGS) entry which is preliminary data.</text>
</comment>
<dbReference type="AlphaFoldDB" id="A0A5N8XJ85"/>
<gene>
    <name evidence="3" type="ORF">FNH08_18295</name>
</gene>
<reference evidence="3 4" key="1">
    <citation type="submission" date="2019-07" db="EMBL/GenBank/DDBJ databases">
        <title>New species of Amycolatopsis and Streptomyces.</title>
        <authorList>
            <person name="Duangmal K."/>
            <person name="Teo W.F.A."/>
            <person name="Lipun K."/>
        </authorList>
    </citation>
    <scope>NUCLEOTIDE SEQUENCE [LARGE SCALE GENOMIC DNA]</scope>
    <source>
        <strain evidence="3 4">NBRC 106415</strain>
    </source>
</reference>
<keyword evidence="4" id="KW-1185">Reference proteome</keyword>
<evidence type="ECO:0000313" key="4">
    <source>
        <dbReference type="Proteomes" id="UP000400924"/>
    </source>
</evidence>